<dbReference type="GO" id="GO:0016787">
    <property type="term" value="F:hydrolase activity"/>
    <property type="evidence" value="ECO:0007669"/>
    <property type="project" value="UniProtKB-KW"/>
</dbReference>
<keyword evidence="3 7" id="KW-0812">Transmembrane</keyword>
<evidence type="ECO:0000256" key="2">
    <source>
        <dbReference type="ARBA" id="ARBA00022475"/>
    </source>
</evidence>
<gene>
    <name evidence="9" type="ORF">SAMEA4504048_01657</name>
</gene>
<dbReference type="EMBL" id="LT906454">
    <property type="protein sequence ID" value="SNV43193.1"/>
    <property type="molecule type" value="Genomic_DNA"/>
</dbReference>
<feature type="transmembrane region" description="Helical" evidence="7">
    <location>
        <begin position="869"/>
        <end position="890"/>
    </location>
</feature>
<accession>A0A239XAI8</accession>
<dbReference type="PANTHER" id="PTHR30287">
    <property type="entry name" value="MEMBRANE COMPONENT OF PREDICTED ABC SUPERFAMILY METABOLITE UPTAKE TRANSPORTER"/>
    <property type="match status" value="1"/>
</dbReference>
<evidence type="ECO:0000256" key="7">
    <source>
        <dbReference type="SAM" id="Phobius"/>
    </source>
</evidence>
<feature type="transmembrane region" description="Helical" evidence="7">
    <location>
        <begin position="21"/>
        <end position="38"/>
    </location>
</feature>
<sequence length="907" mass="100060">MSKKNYWKDIWKSIGSSKGRFLSIMLLMMLGAFAFVGLKVTTPDMQRSATAYLDQQKTMDLTVIGSMSLGDADQKELSAIKNAQVDFGQMADVTIKDSGDAIRIFSEPNQISQVKLVKGKHPKTRKEIALVSTLQDDYKLGDSFSISQTDEGILKEESFTITAFVNLPEILSTTNLGTSTAGDGNLVAYAVTVADAFDSDVPTLARIRYNDLQGLSSFDADYKDALRDKQDQLDKLLEDNPKERLAEIKADPQDEIDGNQAKLAEGRQELSDNQKQLDEAKKNLSDQMDSLSQLPQEQAQMAQAQIKEAQADLEKKQADLDKAKAELEQQAKDLSEAQADLDSLSEPSYSSYTRETLPGANGYEVYDSGSESVAQIGNLFPVVLYLVAALVTFTTMTRFVDEERNNSAILKALGYSNRDVIRKFVIYGLIASFTGTILGILAGHYLLPPVIADIMTKDTTLPKTQYDFFWSYSLIAVLLTLVAAVLPAYLIARRELSEKAAQLLLPKPPVKGSKILLERFRLLWDRMSFTQKVTARNIFRYKQRMLMTIFGVAGSVALLFAGLGIQSSLSQVVDNQFGRLTPYDMMVVEEKDANKDDQQALKKALQESAISSQQRIAFANLSVLIPNQSQHQPISVLVSDRSDFGDFIHLYETGTGDKVPVPKNGVLLSQKLASFYQVDKGDKITLEDADGKTFETRVAGIIEMNAGHYLIMSQQVYQKDFKNLEVSPAHLVNLKSSSSQKVKDQARELLTLPAVAAIAQNSSLVDTVNSVVASLSGAMTILTIVAILLAIVILYNLTNINVAERIRELSTIKVLGFYNKEVTMYIYRETIILSIIGILVGLGSGVFLHKIIMGMIGGNDILFGTQVDWLVYTAPVTVVVVILVVLGWLVNHILKTVDMLEALKSVD</sequence>
<dbReference type="Proteomes" id="UP000215144">
    <property type="component" value="Chromosome 1"/>
</dbReference>
<dbReference type="Pfam" id="PF02687">
    <property type="entry name" value="FtsX"/>
    <property type="match status" value="2"/>
</dbReference>
<evidence type="ECO:0000313" key="9">
    <source>
        <dbReference type="EMBL" id="SNV43193.1"/>
    </source>
</evidence>
<keyword evidence="9" id="KW-0378">Hydrolase</keyword>
<keyword evidence="4 7" id="KW-1133">Transmembrane helix</keyword>
<feature type="transmembrane region" description="Helical" evidence="7">
    <location>
        <begin position="771"/>
        <end position="797"/>
    </location>
</feature>
<comment type="subcellular location">
    <subcellularLocation>
        <location evidence="1">Cell membrane</location>
        <topology evidence="1">Multi-pass membrane protein</topology>
    </subcellularLocation>
</comment>
<dbReference type="KEGG" id="saco:SAME_01657"/>
<evidence type="ECO:0000256" key="4">
    <source>
        <dbReference type="ARBA" id="ARBA00022989"/>
    </source>
</evidence>
<feature type="transmembrane region" description="Helical" evidence="7">
    <location>
        <begin position="468"/>
        <end position="492"/>
    </location>
</feature>
<feature type="transmembrane region" description="Helical" evidence="7">
    <location>
        <begin position="424"/>
        <end position="448"/>
    </location>
</feature>
<evidence type="ECO:0000259" key="8">
    <source>
        <dbReference type="Pfam" id="PF02687"/>
    </source>
</evidence>
<dbReference type="OrthoDB" id="5137249at2"/>
<feature type="domain" description="ABC3 transporter permease C-terminal" evidence="8">
    <location>
        <begin position="379"/>
        <end position="495"/>
    </location>
</feature>
<reference evidence="9 10" key="1">
    <citation type="submission" date="2017-06" db="EMBL/GenBank/DDBJ databases">
        <authorList>
            <consortium name="Pathogen Informatics"/>
        </authorList>
    </citation>
    <scope>NUCLEOTIDE SEQUENCE [LARGE SCALE GENOMIC DNA]</scope>
    <source>
        <strain evidence="9 10">NCTC11291</strain>
    </source>
</reference>
<feature type="transmembrane region" description="Helical" evidence="7">
    <location>
        <begin position="830"/>
        <end position="849"/>
    </location>
</feature>
<evidence type="ECO:0000256" key="5">
    <source>
        <dbReference type="ARBA" id="ARBA00023136"/>
    </source>
</evidence>
<proteinExistence type="predicted"/>
<feature type="compositionally biased region" description="Basic and acidic residues" evidence="6">
    <location>
        <begin position="326"/>
        <end position="335"/>
    </location>
</feature>
<name>A0A239XAI8_STRAI</name>
<dbReference type="EC" id="3.6.3.-" evidence="9"/>
<keyword evidence="5 7" id="KW-0472">Membrane</keyword>
<feature type="domain" description="ABC3 transporter permease C-terminal" evidence="8">
    <location>
        <begin position="781"/>
        <end position="894"/>
    </location>
</feature>
<feature type="compositionally biased region" description="Polar residues" evidence="6">
    <location>
        <begin position="285"/>
        <end position="299"/>
    </location>
</feature>
<feature type="transmembrane region" description="Helical" evidence="7">
    <location>
        <begin position="379"/>
        <end position="400"/>
    </location>
</feature>
<feature type="transmembrane region" description="Helical" evidence="7">
    <location>
        <begin position="545"/>
        <end position="565"/>
    </location>
</feature>
<organism evidence="9 10">
    <name type="scientific">Streptococcus acidominimus</name>
    <dbReference type="NCBI Taxonomy" id="1326"/>
    <lineage>
        <taxon>Bacteria</taxon>
        <taxon>Bacillati</taxon>
        <taxon>Bacillota</taxon>
        <taxon>Bacilli</taxon>
        <taxon>Lactobacillales</taxon>
        <taxon>Streptococcaceae</taxon>
        <taxon>Streptococcus</taxon>
    </lineage>
</organism>
<dbReference type="GO" id="GO:0005886">
    <property type="term" value="C:plasma membrane"/>
    <property type="evidence" value="ECO:0007669"/>
    <property type="project" value="UniProtKB-SubCell"/>
</dbReference>
<dbReference type="PANTHER" id="PTHR30287:SF1">
    <property type="entry name" value="INNER MEMBRANE PROTEIN"/>
    <property type="match status" value="1"/>
</dbReference>
<dbReference type="Gene3D" id="1.10.287.620">
    <property type="entry name" value="Helix Hairpins"/>
    <property type="match status" value="1"/>
</dbReference>
<evidence type="ECO:0000256" key="3">
    <source>
        <dbReference type="ARBA" id="ARBA00022692"/>
    </source>
</evidence>
<protein>
    <submittedName>
        <fullName evidence="9">Putative ABC transporter permease</fullName>
        <ecNumber evidence="9">3.6.3.-</ecNumber>
    </submittedName>
</protein>
<feature type="region of interest" description="Disordered" evidence="6">
    <location>
        <begin position="326"/>
        <end position="353"/>
    </location>
</feature>
<dbReference type="InterPro" id="IPR038766">
    <property type="entry name" value="Membrane_comp_ABC_pdt"/>
</dbReference>
<dbReference type="RefSeq" id="WP_095123165.1">
    <property type="nucleotide sequence ID" value="NZ_LT906454.1"/>
</dbReference>
<dbReference type="AlphaFoldDB" id="A0A239XAI8"/>
<evidence type="ECO:0000256" key="1">
    <source>
        <dbReference type="ARBA" id="ARBA00004651"/>
    </source>
</evidence>
<evidence type="ECO:0000256" key="6">
    <source>
        <dbReference type="SAM" id="MobiDB-lite"/>
    </source>
</evidence>
<dbReference type="InterPro" id="IPR003838">
    <property type="entry name" value="ABC3_permease_C"/>
</dbReference>
<evidence type="ECO:0000313" key="10">
    <source>
        <dbReference type="Proteomes" id="UP000215144"/>
    </source>
</evidence>
<keyword evidence="2" id="KW-1003">Cell membrane</keyword>
<feature type="region of interest" description="Disordered" evidence="6">
    <location>
        <begin position="280"/>
        <end position="299"/>
    </location>
</feature>